<sequence>MRLPDLTSINDGFSYSTKYVSPSSYICTKVNVAYAMFLSLQIGSVFTTVSIVSYISAPPFNIVDVIFAVSVAKMLALTPLPKPSAITTISLSLSLTTCTISPQSSSLYLTRL</sequence>
<dbReference type="EMBL" id="VSSQ01040940">
    <property type="protein sequence ID" value="MPM94276.1"/>
    <property type="molecule type" value="Genomic_DNA"/>
</dbReference>
<protein>
    <submittedName>
        <fullName evidence="1">Uncharacterized protein</fullName>
    </submittedName>
</protein>
<accession>A0A645DY57</accession>
<evidence type="ECO:0000313" key="1">
    <source>
        <dbReference type="EMBL" id="MPM94276.1"/>
    </source>
</evidence>
<name>A0A645DY57_9ZZZZ</name>
<reference evidence="1" key="1">
    <citation type="submission" date="2019-08" db="EMBL/GenBank/DDBJ databases">
        <authorList>
            <person name="Kucharzyk K."/>
            <person name="Murdoch R.W."/>
            <person name="Higgins S."/>
            <person name="Loffler F."/>
        </authorList>
    </citation>
    <scope>NUCLEOTIDE SEQUENCE</scope>
</reference>
<dbReference type="AlphaFoldDB" id="A0A645DY57"/>
<comment type="caution">
    <text evidence="1">The sequence shown here is derived from an EMBL/GenBank/DDBJ whole genome shotgun (WGS) entry which is preliminary data.</text>
</comment>
<organism evidence="1">
    <name type="scientific">bioreactor metagenome</name>
    <dbReference type="NCBI Taxonomy" id="1076179"/>
    <lineage>
        <taxon>unclassified sequences</taxon>
        <taxon>metagenomes</taxon>
        <taxon>ecological metagenomes</taxon>
    </lineage>
</organism>
<proteinExistence type="predicted"/>
<gene>
    <name evidence="1" type="ORF">SDC9_141422</name>
</gene>